<sequence>MSVYLWLWLLAAWANVWWWERHAQHEPASHLPEARGLHALGMAGLLAMANLTGWLLRRTSLPLSAWLWSGLLLLLVLLIAGLGWRMLRRHHPAQYAALRQDMPFKLACLLWLVVPLLIAPLGTLWCTVLLIGALAGVCFNMMVPVLLQLHLRLPTAELPAEVQGWPIRLLTVWLSGLALSGVLHGVLA</sequence>
<dbReference type="RefSeq" id="WP_168875312.1">
    <property type="nucleotide sequence ID" value="NZ_JABAIM010000001.1"/>
</dbReference>
<feature type="transmembrane region" description="Helical" evidence="1">
    <location>
        <begin position="128"/>
        <end position="147"/>
    </location>
</feature>
<feature type="transmembrane region" description="Helical" evidence="1">
    <location>
        <begin position="63"/>
        <end position="84"/>
    </location>
</feature>
<feature type="transmembrane region" description="Helical" evidence="1">
    <location>
        <begin position="104"/>
        <end position="121"/>
    </location>
</feature>
<keyword evidence="3" id="KW-1185">Reference proteome</keyword>
<comment type="caution">
    <text evidence="2">The sequence shown here is derived from an EMBL/GenBank/DDBJ whole genome shotgun (WGS) entry which is preliminary data.</text>
</comment>
<feature type="transmembrane region" description="Helical" evidence="1">
    <location>
        <begin position="167"/>
        <end position="187"/>
    </location>
</feature>
<feature type="transmembrane region" description="Helical" evidence="1">
    <location>
        <begin position="38"/>
        <end position="56"/>
    </location>
</feature>
<evidence type="ECO:0000313" key="3">
    <source>
        <dbReference type="Proteomes" id="UP000587991"/>
    </source>
</evidence>
<gene>
    <name evidence="2" type="ORF">HF682_00525</name>
</gene>
<dbReference type="Proteomes" id="UP000587991">
    <property type="component" value="Unassembled WGS sequence"/>
</dbReference>
<accession>A0A847S4G2</accession>
<keyword evidence="1" id="KW-0812">Transmembrane</keyword>
<proteinExistence type="predicted"/>
<name>A0A847S4G2_9NEIS</name>
<dbReference type="EMBL" id="JABAIM010000001">
    <property type="protein sequence ID" value="NLR73645.1"/>
    <property type="molecule type" value="Genomic_DNA"/>
</dbReference>
<dbReference type="AlphaFoldDB" id="A0A847S4G2"/>
<keyword evidence="1" id="KW-1133">Transmembrane helix</keyword>
<organism evidence="2 3">
    <name type="scientific">Leeia aquatica</name>
    <dbReference type="NCBI Taxonomy" id="2725557"/>
    <lineage>
        <taxon>Bacteria</taxon>
        <taxon>Pseudomonadati</taxon>
        <taxon>Pseudomonadota</taxon>
        <taxon>Betaproteobacteria</taxon>
        <taxon>Neisseriales</taxon>
        <taxon>Leeiaceae</taxon>
        <taxon>Leeia</taxon>
    </lineage>
</organism>
<evidence type="ECO:0000313" key="2">
    <source>
        <dbReference type="EMBL" id="NLR73645.1"/>
    </source>
</evidence>
<reference evidence="2 3" key="1">
    <citation type="submission" date="2020-04" db="EMBL/GenBank/DDBJ databases">
        <title>Draft genome of Leeia sp. IMCC25680.</title>
        <authorList>
            <person name="Song J."/>
            <person name="Cho J.-C."/>
        </authorList>
    </citation>
    <scope>NUCLEOTIDE SEQUENCE [LARGE SCALE GENOMIC DNA]</scope>
    <source>
        <strain evidence="2 3">IMCC25680</strain>
    </source>
</reference>
<evidence type="ECO:0000256" key="1">
    <source>
        <dbReference type="SAM" id="Phobius"/>
    </source>
</evidence>
<keyword evidence="1" id="KW-0472">Membrane</keyword>
<protein>
    <submittedName>
        <fullName evidence="2">Uncharacterized protein</fullName>
    </submittedName>
</protein>